<feature type="domain" description="Lipocalin-like" evidence="2">
    <location>
        <begin position="40"/>
        <end position="133"/>
    </location>
</feature>
<keyword evidence="4" id="KW-1185">Reference proteome</keyword>
<accession>A0A4R6QEN3</accession>
<reference evidence="3 4" key="1">
    <citation type="submission" date="2019-03" db="EMBL/GenBank/DDBJ databases">
        <title>Genomic Encyclopedia of Archaeal and Bacterial Type Strains, Phase II (KMG-II): from individual species to whole genera.</title>
        <authorList>
            <person name="Goeker M."/>
        </authorList>
    </citation>
    <scope>NUCLEOTIDE SEQUENCE [LARGE SCALE GENOMIC DNA]</scope>
    <source>
        <strain evidence="3 4">DSM 25687</strain>
    </source>
</reference>
<comment type="caution">
    <text evidence="3">The sequence shown here is derived from an EMBL/GenBank/DDBJ whole genome shotgun (WGS) entry which is preliminary data.</text>
</comment>
<dbReference type="EMBL" id="SNXR01000011">
    <property type="protein sequence ID" value="TDP60800.1"/>
    <property type="molecule type" value="Genomic_DNA"/>
</dbReference>
<gene>
    <name evidence="3" type="ORF">BC748_0400</name>
</gene>
<dbReference type="RefSeq" id="WP_246013986.1">
    <property type="nucleotide sequence ID" value="NZ_SNXR01000011.1"/>
</dbReference>
<keyword evidence="1" id="KW-0732">Signal</keyword>
<feature type="chain" id="PRO_5020321600" evidence="1">
    <location>
        <begin position="29"/>
        <end position="145"/>
    </location>
</feature>
<dbReference type="Proteomes" id="UP000295260">
    <property type="component" value="Unassembled WGS sequence"/>
</dbReference>
<evidence type="ECO:0000259" key="2">
    <source>
        <dbReference type="Pfam" id="PF13648"/>
    </source>
</evidence>
<dbReference type="AlphaFoldDB" id="A0A4R6QEN3"/>
<sequence>MKRVSMNSRSMVAALLIGSLGLFGTSCSDDDNDGESLAPLVGKWNISKVGTIVGGTETLIDAPQNETGCDKDFIQLKSDNTVEEGNYDSTIDPCALFTDEGIYSRSHNNLTRVVDGITTTQDIMNLTLNELKLKDASGNIELYTR</sequence>
<evidence type="ECO:0000256" key="1">
    <source>
        <dbReference type="SAM" id="SignalP"/>
    </source>
</evidence>
<protein>
    <submittedName>
        <fullName evidence="3">Lipocalin-like protein</fullName>
    </submittedName>
</protein>
<dbReference type="Pfam" id="PF13648">
    <property type="entry name" value="Lipocalin_4"/>
    <property type="match status" value="1"/>
</dbReference>
<evidence type="ECO:0000313" key="3">
    <source>
        <dbReference type="EMBL" id="TDP60800.1"/>
    </source>
</evidence>
<feature type="signal peptide" evidence="1">
    <location>
        <begin position="1"/>
        <end position="28"/>
    </location>
</feature>
<organism evidence="3 4">
    <name type="scientific">Flavobacterium dankookense</name>
    <dbReference type="NCBI Taxonomy" id="706186"/>
    <lineage>
        <taxon>Bacteria</taxon>
        <taxon>Pseudomonadati</taxon>
        <taxon>Bacteroidota</taxon>
        <taxon>Flavobacteriia</taxon>
        <taxon>Flavobacteriales</taxon>
        <taxon>Flavobacteriaceae</taxon>
        <taxon>Flavobacterium</taxon>
    </lineage>
</organism>
<evidence type="ECO:0000313" key="4">
    <source>
        <dbReference type="Proteomes" id="UP000295260"/>
    </source>
</evidence>
<dbReference type="PROSITE" id="PS51257">
    <property type="entry name" value="PROKAR_LIPOPROTEIN"/>
    <property type="match status" value="1"/>
</dbReference>
<proteinExistence type="predicted"/>
<name>A0A4R6QEN3_9FLAO</name>
<dbReference type="InterPro" id="IPR024311">
    <property type="entry name" value="Lipocalin-like"/>
</dbReference>